<sequence>MTVEPQAVPLHHPLPGFAPLSVPPYIAMPDTDTTPAPRSAHPVLLCADDYGLSPGVNEAIRDLIAAGRLTATSAMTLCPYWAEGAAPLKELAGEADVGLHFTLTDQPPLGSLPKLAPDGTLPPLGRLMKLAYTGGLDPKEIREELSRQLDAFAAAWGGPPAYIDGHQHVHQLPTVRDAVADALAALPGAYVRLCGEPVAAVLRRGVAVPKTLLIGGLGGGLARLARARGIPANDRFAGVYDFSGRQPFPELMARFLDRPTGRLLVMVHPGIPDEALRRADPLVDQRKVEHDYLKSPAFAALLAEKNIRLARFAGFPAP</sequence>
<evidence type="ECO:0000256" key="2">
    <source>
        <dbReference type="ARBA" id="ARBA00022723"/>
    </source>
</evidence>
<dbReference type="CDD" id="cd10807">
    <property type="entry name" value="YdjC_like_3"/>
    <property type="match status" value="1"/>
</dbReference>
<keyword evidence="3" id="KW-0378">Hydrolase</keyword>
<protein>
    <submittedName>
        <fullName evidence="6">ChbG/HpnK family deacetylase</fullName>
    </submittedName>
</protein>
<keyword evidence="5" id="KW-0119">Carbohydrate metabolism</keyword>
<dbReference type="Pfam" id="PF04794">
    <property type="entry name" value="YdjC"/>
    <property type="match status" value="1"/>
</dbReference>
<reference evidence="7" key="1">
    <citation type="journal article" date="2019" name="Int. J. Syst. Evol. Microbiol.">
        <title>The Global Catalogue of Microorganisms (GCM) 10K type strain sequencing project: providing services to taxonomists for standard genome sequencing and annotation.</title>
        <authorList>
            <consortium name="The Broad Institute Genomics Platform"/>
            <consortium name="The Broad Institute Genome Sequencing Center for Infectious Disease"/>
            <person name="Wu L."/>
            <person name="Ma J."/>
        </authorList>
    </citation>
    <scope>NUCLEOTIDE SEQUENCE [LARGE SCALE GENOMIC DNA]</scope>
    <source>
        <strain evidence="7">CCUG 58760</strain>
    </source>
</reference>
<name>A0ABW0G3C2_9PROT</name>
<dbReference type="PANTHER" id="PTHR31609">
    <property type="entry name" value="YDJC DEACETYLASE FAMILY MEMBER"/>
    <property type="match status" value="1"/>
</dbReference>
<keyword evidence="7" id="KW-1185">Reference proteome</keyword>
<accession>A0ABW0G3C2</accession>
<proteinExistence type="predicted"/>
<dbReference type="InterPro" id="IPR006879">
    <property type="entry name" value="YdjC-like"/>
</dbReference>
<comment type="caution">
    <text evidence="6">The sequence shown here is derived from an EMBL/GenBank/DDBJ whole genome shotgun (WGS) entry which is preliminary data.</text>
</comment>
<evidence type="ECO:0000256" key="5">
    <source>
        <dbReference type="ARBA" id="ARBA00023277"/>
    </source>
</evidence>
<dbReference type="Proteomes" id="UP001596166">
    <property type="component" value="Unassembled WGS sequence"/>
</dbReference>
<evidence type="ECO:0000256" key="3">
    <source>
        <dbReference type="ARBA" id="ARBA00022801"/>
    </source>
</evidence>
<evidence type="ECO:0000256" key="1">
    <source>
        <dbReference type="ARBA" id="ARBA00001946"/>
    </source>
</evidence>
<dbReference type="RefSeq" id="WP_376994599.1">
    <property type="nucleotide sequence ID" value="NZ_JBHSLC010000010.1"/>
</dbReference>
<comment type="cofactor">
    <cofactor evidence="1">
        <name>Mg(2+)</name>
        <dbReference type="ChEBI" id="CHEBI:18420"/>
    </cofactor>
</comment>
<evidence type="ECO:0000313" key="6">
    <source>
        <dbReference type="EMBL" id="MFC5354888.1"/>
    </source>
</evidence>
<dbReference type="SUPFAM" id="SSF88713">
    <property type="entry name" value="Glycoside hydrolase/deacetylase"/>
    <property type="match status" value="1"/>
</dbReference>
<dbReference type="PANTHER" id="PTHR31609:SF1">
    <property type="entry name" value="CARBOHYDRATE DEACETYLASE"/>
    <property type="match status" value="1"/>
</dbReference>
<organism evidence="6 7">
    <name type="scientific">Azospirillum himalayense</name>
    <dbReference type="NCBI Taxonomy" id="654847"/>
    <lineage>
        <taxon>Bacteria</taxon>
        <taxon>Pseudomonadati</taxon>
        <taxon>Pseudomonadota</taxon>
        <taxon>Alphaproteobacteria</taxon>
        <taxon>Rhodospirillales</taxon>
        <taxon>Azospirillaceae</taxon>
        <taxon>Azospirillum</taxon>
    </lineage>
</organism>
<keyword evidence="4" id="KW-0460">Magnesium</keyword>
<evidence type="ECO:0000256" key="4">
    <source>
        <dbReference type="ARBA" id="ARBA00022842"/>
    </source>
</evidence>
<dbReference type="InterPro" id="IPR011330">
    <property type="entry name" value="Glyco_hydro/deAcase_b/a-brl"/>
</dbReference>
<dbReference type="Gene3D" id="3.20.20.370">
    <property type="entry name" value="Glycoside hydrolase/deacetylase"/>
    <property type="match status" value="1"/>
</dbReference>
<gene>
    <name evidence="6" type="ORF">ACFPMG_07700</name>
</gene>
<dbReference type="EMBL" id="JBHSLC010000010">
    <property type="protein sequence ID" value="MFC5354888.1"/>
    <property type="molecule type" value="Genomic_DNA"/>
</dbReference>
<keyword evidence="2" id="KW-0479">Metal-binding</keyword>
<evidence type="ECO:0000313" key="7">
    <source>
        <dbReference type="Proteomes" id="UP001596166"/>
    </source>
</evidence>